<dbReference type="RefSeq" id="WP_284216963.1">
    <property type="nucleotide sequence ID" value="NZ_BSOT01000005.1"/>
</dbReference>
<gene>
    <name evidence="2" type="ORF">GCM10007852_15850</name>
</gene>
<feature type="signal peptide" evidence="1">
    <location>
        <begin position="1"/>
        <end position="18"/>
    </location>
</feature>
<reference evidence="2" key="2">
    <citation type="submission" date="2023-01" db="EMBL/GenBank/DDBJ databases">
        <title>Draft genome sequence of Agaribacter marinus strain NBRC 110023.</title>
        <authorList>
            <person name="Sun Q."/>
            <person name="Mori K."/>
        </authorList>
    </citation>
    <scope>NUCLEOTIDE SEQUENCE</scope>
    <source>
        <strain evidence="2">NBRC 110023</strain>
    </source>
</reference>
<evidence type="ECO:0000313" key="3">
    <source>
        <dbReference type="Proteomes" id="UP001156601"/>
    </source>
</evidence>
<protein>
    <submittedName>
        <fullName evidence="2">Uncharacterized protein</fullName>
    </submittedName>
</protein>
<name>A0AA37SW66_9ALTE</name>
<dbReference type="EMBL" id="BSOT01000005">
    <property type="protein sequence ID" value="GLR70677.1"/>
    <property type="molecule type" value="Genomic_DNA"/>
</dbReference>
<sequence length="182" mass="20206">MKFLILCALLLATSLSYASQTLTANMGSCYEHESQYSTGEVKESDRYTRNGFTVLSDVNSSLKFSCFVTMFADKFIEEIKLDFAMDSAAKAASVSLAQNDPNLLNYAPKCKLIVHYNPGGNDFIDLIPSKSVPWGHYNRLLVTNPSMQNNGNGKLSSGVLECNTGYYTDETRIYGLRIKYAD</sequence>
<organism evidence="2 3">
    <name type="scientific">Agaribacter marinus</name>
    <dbReference type="NCBI Taxonomy" id="1431249"/>
    <lineage>
        <taxon>Bacteria</taxon>
        <taxon>Pseudomonadati</taxon>
        <taxon>Pseudomonadota</taxon>
        <taxon>Gammaproteobacteria</taxon>
        <taxon>Alteromonadales</taxon>
        <taxon>Alteromonadaceae</taxon>
        <taxon>Agaribacter</taxon>
    </lineage>
</organism>
<dbReference type="Proteomes" id="UP001156601">
    <property type="component" value="Unassembled WGS sequence"/>
</dbReference>
<evidence type="ECO:0000313" key="2">
    <source>
        <dbReference type="EMBL" id="GLR70677.1"/>
    </source>
</evidence>
<keyword evidence="1" id="KW-0732">Signal</keyword>
<reference evidence="2" key="1">
    <citation type="journal article" date="2014" name="Int. J. Syst. Evol. Microbiol.">
        <title>Complete genome sequence of Corynebacterium casei LMG S-19264T (=DSM 44701T), isolated from a smear-ripened cheese.</title>
        <authorList>
            <consortium name="US DOE Joint Genome Institute (JGI-PGF)"/>
            <person name="Walter F."/>
            <person name="Albersmeier A."/>
            <person name="Kalinowski J."/>
            <person name="Ruckert C."/>
        </authorList>
    </citation>
    <scope>NUCLEOTIDE SEQUENCE</scope>
    <source>
        <strain evidence="2">NBRC 110023</strain>
    </source>
</reference>
<keyword evidence="3" id="KW-1185">Reference proteome</keyword>
<dbReference type="AlphaFoldDB" id="A0AA37SW66"/>
<comment type="caution">
    <text evidence="2">The sequence shown here is derived from an EMBL/GenBank/DDBJ whole genome shotgun (WGS) entry which is preliminary data.</text>
</comment>
<proteinExistence type="predicted"/>
<feature type="chain" id="PRO_5041230326" evidence="1">
    <location>
        <begin position="19"/>
        <end position="182"/>
    </location>
</feature>
<evidence type="ECO:0000256" key="1">
    <source>
        <dbReference type="SAM" id="SignalP"/>
    </source>
</evidence>
<accession>A0AA37SW66</accession>